<comment type="caution">
    <text evidence="2">The sequence shown here is derived from an EMBL/GenBank/DDBJ whole genome shotgun (WGS) entry which is preliminary data.</text>
</comment>
<reference evidence="2 3" key="1">
    <citation type="submission" date="2024-04" db="EMBL/GenBank/DDBJ databases">
        <title>Phyllosticta paracitricarpa is synonymous to the EU quarantine fungus P. citricarpa based on phylogenomic analyses.</title>
        <authorList>
            <consortium name="Lawrence Berkeley National Laboratory"/>
            <person name="Van Ingen-Buijs V.A."/>
            <person name="Van Westerhoven A.C."/>
            <person name="Haridas S."/>
            <person name="Skiadas P."/>
            <person name="Martin F."/>
            <person name="Groenewald J.Z."/>
            <person name="Crous P.W."/>
            <person name="Seidl M.F."/>
        </authorList>
    </citation>
    <scope>NUCLEOTIDE SEQUENCE [LARGE SCALE GENOMIC DNA]</scope>
    <source>
        <strain evidence="2 3">CBS 122670</strain>
    </source>
</reference>
<evidence type="ECO:0000313" key="2">
    <source>
        <dbReference type="EMBL" id="KAK7537837.1"/>
    </source>
</evidence>
<keyword evidence="3" id="KW-1185">Reference proteome</keyword>
<evidence type="ECO:0000256" key="1">
    <source>
        <dbReference type="SAM" id="Phobius"/>
    </source>
</evidence>
<evidence type="ECO:0000313" key="3">
    <source>
        <dbReference type="Proteomes" id="UP001365128"/>
    </source>
</evidence>
<organism evidence="2 3">
    <name type="scientific">Phyllosticta citricarpa</name>
    <dbReference type="NCBI Taxonomy" id="55181"/>
    <lineage>
        <taxon>Eukaryota</taxon>
        <taxon>Fungi</taxon>
        <taxon>Dikarya</taxon>
        <taxon>Ascomycota</taxon>
        <taxon>Pezizomycotina</taxon>
        <taxon>Dothideomycetes</taxon>
        <taxon>Dothideomycetes incertae sedis</taxon>
        <taxon>Botryosphaeriales</taxon>
        <taxon>Phyllostictaceae</taxon>
        <taxon>Phyllosticta</taxon>
    </lineage>
</organism>
<keyword evidence="1" id="KW-1133">Transmembrane helix</keyword>
<sequence length="114" mass="12718">MLDGVKLWSQDGTKTRITLTVYYIFRRYRVAKMGECTSDDKSLCYVPAPSTRHEIGILFGFLGLMIVCMSVYAVAWNVGNRRSLQREADRVAALRASGHLNEIEKSALNTGEGA</sequence>
<dbReference type="Proteomes" id="UP001365128">
    <property type="component" value="Unassembled WGS sequence"/>
</dbReference>
<feature type="transmembrane region" description="Helical" evidence="1">
    <location>
        <begin position="55"/>
        <end position="76"/>
    </location>
</feature>
<keyword evidence="1" id="KW-0472">Membrane</keyword>
<keyword evidence="1" id="KW-0812">Transmembrane</keyword>
<accession>A0ABR1LRN7</accession>
<protein>
    <submittedName>
        <fullName evidence="2">Uncharacterized protein</fullName>
    </submittedName>
</protein>
<name>A0ABR1LRN7_9PEZI</name>
<gene>
    <name evidence="2" type="ORF">IWX46DRAFT_643167</name>
</gene>
<proteinExistence type="predicted"/>
<dbReference type="EMBL" id="JBBPDW010000032">
    <property type="protein sequence ID" value="KAK7537837.1"/>
    <property type="molecule type" value="Genomic_DNA"/>
</dbReference>